<dbReference type="InterPro" id="IPR007534">
    <property type="entry name" value="LuxE"/>
</dbReference>
<dbReference type="OrthoDB" id="3597198at2"/>
<reference evidence="3 4" key="1">
    <citation type="submission" date="2014-02" db="EMBL/GenBank/DDBJ databases">
        <title>Vibrio fortis Dalian14 Genome Sequencing.</title>
        <authorList>
            <person name="Wang Y."/>
            <person name="Song L."/>
            <person name="Liu G."/>
            <person name="Ding J."/>
        </authorList>
    </citation>
    <scope>NUCLEOTIDE SEQUENCE [LARGE SCALE GENOMIC DNA]</scope>
    <source>
        <strain evidence="3 4">Dalian14</strain>
    </source>
</reference>
<dbReference type="STRING" id="212667.VFDL14_15560"/>
<accession>A0A066URW6</accession>
<dbReference type="Gene3D" id="3.40.50.12780">
    <property type="entry name" value="N-terminal domain of ligase-like"/>
    <property type="match status" value="1"/>
</dbReference>
<dbReference type="GO" id="GO:0003995">
    <property type="term" value="F:acyl-CoA dehydrogenase activity"/>
    <property type="evidence" value="ECO:0007669"/>
    <property type="project" value="InterPro"/>
</dbReference>
<evidence type="ECO:0000313" key="4">
    <source>
        <dbReference type="Proteomes" id="UP000027219"/>
    </source>
</evidence>
<dbReference type="InterPro" id="IPR016161">
    <property type="entry name" value="Ald_DH/histidinol_DH"/>
</dbReference>
<dbReference type="Pfam" id="PF04443">
    <property type="entry name" value="LuxE"/>
    <property type="match status" value="1"/>
</dbReference>
<keyword evidence="1" id="KW-0521">NADP</keyword>
<evidence type="ECO:0000256" key="1">
    <source>
        <dbReference type="ARBA" id="ARBA00022857"/>
    </source>
</evidence>
<gene>
    <name evidence="3" type="ORF">VFDL14_15560</name>
</gene>
<sequence>MSIKNESLTSVLDARPFELSEAQKQPLFKQNLFEELVHHYNSNEMYRKFCVKNGFNPIQFSGSLEDIPAIPVHIFKALGHKLASVSETAIKTKLQSSATSGVPSTVLLDKVTARRQTRAMARVMQEVLGPKRRPFCIMDIDPTSPNASNLGARIAAVKGYLNFASSSHYFIDASSPSAPLEFLEQQFVEHLNGLDSEEPLVIFGFTFVLYHTVFKSLKEKGVSFKLPAGSQVIHIGGWKKLESEKVDKKTFNQDIAHVLGISPDNVIDIYGFTEQMGLNYPDCKAGWKHVHAYSDVIIRDEADLSPCPNGVVGLLEFVSPLQHSYPGNVVLTDDLGVVEDSVCECGRVGKRFKVIGRAKKAEVRGCGDVMSEKVTKKPTSKQSAEQAEHMVVYHAPVDLNAADSPSEQLNAILAHLKLKQQWLAKQPAEAILGLFDTARKTWAENPELDPYRHTGLNFLADWCEPNRLRSLLDSALHGQRGFLDNFMPRKDISHSSLKAMPRGVVSHWLSGNVPLLGMFALVQSILSKNANILKVSADESQALPVLLSTFKGISYTTPGGYTIHGDDLLETLAVVYFDRHQTKIAERFSANADVRIAWGGREAIEAVSALPKKYNSQDILFGPKLSMMVIGSDALDSEKAIRKLIRRAATDSSVFDQFACASPHTIFVEKGGDITPKEFAEKLAAAMDKALVRLPTQVPDIGQANKIRSKIAEYGFIGESWNDRHLRWTVLFDEGTDLVEPTYQRVITVKAVDNVFDVIGSVHEDIQTVGLAMHGEKKLQFANEILMQGAMRCPDVGYMTHFDSPWDGLFALDRLVRWVSLGGPI</sequence>
<dbReference type="GO" id="GO:0047474">
    <property type="term" value="F:long-chain fatty acid--protein ligase activity"/>
    <property type="evidence" value="ECO:0007669"/>
    <property type="project" value="InterPro"/>
</dbReference>
<proteinExistence type="predicted"/>
<organism evidence="3 4">
    <name type="scientific">Vibrio fortis</name>
    <dbReference type="NCBI Taxonomy" id="212667"/>
    <lineage>
        <taxon>Bacteria</taxon>
        <taxon>Pseudomonadati</taxon>
        <taxon>Pseudomonadota</taxon>
        <taxon>Gammaproteobacteria</taxon>
        <taxon>Vibrionales</taxon>
        <taxon>Vibrionaceae</taxon>
        <taxon>Vibrio</taxon>
    </lineage>
</organism>
<dbReference type="InterPro" id="IPR008670">
    <property type="entry name" value="CoA_reduct_LuxC"/>
</dbReference>
<dbReference type="AlphaFoldDB" id="A0A066URW6"/>
<dbReference type="Pfam" id="PF05893">
    <property type="entry name" value="LuxC"/>
    <property type="match status" value="1"/>
</dbReference>
<keyword evidence="4" id="KW-1185">Reference proteome</keyword>
<dbReference type="InterPro" id="IPR042099">
    <property type="entry name" value="ANL_N_sf"/>
</dbReference>
<evidence type="ECO:0000259" key="2">
    <source>
        <dbReference type="Pfam" id="PF04443"/>
    </source>
</evidence>
<name>A0A066URW6_9VIBR</name>
<dbReference type="RefSeq" id="WP_032551173.1">
    <property type="nucleotide sequence ID" value="NZ_JFFR01000018.1"/>
</dbReference>
<feature type="domain" description="Acyl-protein synthetase LuxE" evidence="2">
    <location>
        <begin position="3"/>
        <end position="375"/>
    </location>
</feature>
<dbReference type="GO" id="GO:0008218">
    <property type="term" value="P:bioluminescence"/>
    <property type="evidence" value="ECO:0007669"/>
    <property type="project" value="InterPro"/>
</dbReference>
<comment type="caution">
    <text evidence="3">The sequence shown here is derived from an EMBL/GenBank/DDBJ whole genome shotgun (WGS) entry which is preliminary data.</text>
</comment>
<dbReference type="SUPFAM" id="SSF53720">
    <property type="entry name" value="ALDH-like"/>
    <property type="match status" value="1"/>
</dbReference>
<protein>
    <submittedName>
        <fullName evidence="3">Acyl-CoA reductase</fullName>
    </submittedName>
</protein>
<dbReference type="Proteomes" id="UP000027219">
    <property type="component" value="Unassembled WGS sequence"/>
</dbReference>
<evidence type="ECO:0000313" key="3">
    <source>
        <dbReference type="EMBL" id="KDN28632.1"/>
    </source>
</evidence>
<dbReference type="EMBL" id="JFFR01000018">
    <property type="protein sequence ID" value="KDN28632.1"/>
    <property type="molecule type" value="Genomic_DNA"/>
</dbReference>